<dbReference type="Proteomes" id="UP000092461">
    <property type="component" value="Unassembled WGS sequence"/>
</dbReference>
<dbReference type="EnsemblMetazoa" id="LLOJ003953-RA">
    <property type="protein sequence ID" value="LLOJ003953-PA"/>
    <property type="gene ID" value="LLOJ003953"/>
</dbReference>
<sequence length="66" mass="7659">MTTTLQQQPVPNPQMKRLVYSKYREMLGSYNDKANTIIQALPEYLVHEDKGFNITSLVENPRDGFQ</sequence>
<dbReference type="AlphaFoldDB" id="A0A1B0CHP1"/>
<dbReference type="VEuPathDB" id="VectorBase:LLONM1_007688"/>
<proteinExistence type="predicted"/>
<dbReference type="EMBL" id="AJWK01012551">
    <property type="status" value="NOT_ANNOTATED_CDS"/>
    <property type="molecule type" value="Genomic_DNA"/>
</dbReference>
<evidence type="ECO:0000313" key="2">
    <source>
        <dbReference type="Proteomes" id="UP000092461"/>
    </source>
</evidence>
<evidence type="ECO:0000313" key="1">
    <source>
        <dbReference type="EnsemblMetazoa" id="LLOJ003953-PA"/>
    </source>
</evidence>
<organism evidence="1 2">
    <name type="scientific">Lutzomyia longipalpis</name>
    <name type="common">Sand fly</name>
    <dbReference type="NCBI Taxonomy" id="7200"/>
    <lineage>
        <taxon>Eukaryota</taxon>
        <taxon>Metazoa</taxon>
        <taxon>Ecdysozoa</taxon>
        <taxon>Arthropoda</taxon>
        <taxon>Hexapoda</taxon>
        <taxon>Insecta</taxon>
        <taxon>Pterygota</taxon>
        <taxon>Neoptera</taxon>
        <taxon>Endopterygota</taxon>
        <taxon>Diptera</taxon>
        <taxon>Nematocera</taxon>
        <taxon>Psychodoidea</taxon>
        <taxon>Psychodidae</taxon>
        <taxon>Lutzomyia</taxon>
        <taxon>Lutzomyia</taxon>
    </lineage>
</organism>
<name>A0A1B0CHP1_LUTLO</name>
<dbReference type="VEuPathDB" id="VectorBase:LLOJ003953"/>
<accession>A0A1B0CHP1</accession>
<protein>
    <submittedName>
        <fullName evidence="1">Uncharacterized protein</fullName>
    </submittedName>
</protein>
<reference evidence="1" key="1">
    <citation type="submission" date="2020-05" db="UniProtKB">
        <authorList>
            <consortium name="EnsemblMetazoa"/>
        </authorList>
    </citation>
    <scope>IDENTIFICATION</scope>
    <source>
        <strain evidence="1">Jacobina</strain>
    </source>
</reference>
<keyword evidence="2" id="KW-1185">Reference proteome</keyword>